<dbReference type="PANTHER" id="PTHR11839:SF18">
    <property type="entry name" value="NUDIX HYDROLASE DOMAIN-CONTAINING PROTEIN"/>
    <property type="match status" value="1"/>
</dbReference>
<dbReference type="Pfam" id="PF00293">
    <property type="entry name" value="NUDIX"/>
    <property type="match status" value="1"/>
</dbReference>
<evidence type="ECO:0000256" key="1">
    <source>
        <dbReference type="ARBA" id="ARBA00001946"/>
    </source>
</evidence>
<sequence>MENIERKWKVLDREYLIQRPWLTARRDQVELPDGRVIDEYYVLEYPDWVNVIALTTDGRFVMEKQYRHGLGVTGFELPCGVMEKGEDPLQAAQRELLEETGYGNGTWSKLMTVAPNPGSMNNWTHCFLAVGVEKISDPSLDATEDLTVHLLPEAEVKSLLENDRFYQALMVAPLYRYFSRNR</sequence>
<dbReference type="GO" id="GO:0006753">
    <property type="term" value="P:nucleoside phosphate metabolic process"/>
    <property type="evidence" value="ECO:0007669"/>
    <property type="project" value="TreeGrafter"/>
</dbReference>
<dbReference type="PROSITE" id="PS00893">
    <property type="entry name" value="NUDIX_BOX"/>
    <property type="match status" value="1"/>
</dbReference>
<proteinExistence type="predicted"/>
<dbReference type="GO" id="GO:0016787">
    <property type="term" value="F:hydrolase activity"/>
    <property type="evidence" value="ECO:0007669"/>
    <property type="project" value="UniProtKB-KW"/>
</dbReference>
<evidence type="ECO:0000313" key="4">
    <source>
        <dbReference type="EMBL" id="EJX06739.1"/>
    </source>
</evidence>
<name>J9GI02_9ZZZZ</name>
<accession>J9GI02</accession>
<dbReference type="InterPro" id="IPR020084">
    <property type="entry name" value="NUDIX_hydrolase_CS"/>
</dbReference>
<reference evidence="4" key="1">
    <citation type="journal article" date="2012" name="PLoS ONE">
        <title>Gene sets for utilization of primary and secondary nutrition supplies in the distal gut of endangered iberian lynx.</title>
        <authorList>
            <person name="Alcaide M."/>
            <person name="Messina E."/>
            <person name="Richter M."/>
            <person name="Bargiela R."/>
            <person name="Peplies J."/>
            <person name="Huws S.A."/>
            <person name="Newbold C.J."/>
            <person name="Golyshin P.N."/>
            <person name="Simon M.A."/>
            <person name="Lopez G."/>
            <person name="Yakimov M.M."/>
            <person name="Ferrer M."/>
        </authorList>
    </citation>
    <scope>NUCLEOTIDE SEQUENCE</scope>
</reference>
<protein>
    <submittedName>
        <fullName evidence="4">NUDIX family hydrolase</fullName>
    </submittedName>
</protein>
<dbReference type="InterPro" id="IPR000086">
    <property type="entry name" value="NUDIX_hydrolase_dom"/>
</dbReference>
<dbReference type="InterPro" id="IPR015797">
    <property type="entry name" value="NUDIX_hydrolase-like_dom_sf"/>
</dbReference>
<comment type="caution">
    <text evidence="4">The sequence shown here is derived from an EMBL/GenBank/DDBJ whole genome shotgun (WGS) entry which is preliminary data.</text>
</comment>
<gene>
    <name evidence="4" type="ORF">EVA_05143</name>
</gene>
<dbReference type="PANTHER" id="PTHR11839">
    <property type="entry name" value="UDP/ADP-SUGAR PYROPHOSPHATASE"/>
    <property type="match status" value="1"/>
</dbReference>
<organism evidence="4">
    <name type="scientific">gut metagenome</name>
    <dbReference type="NCBI Taxonomy" id="749906"/>
    <lineage>
        <taxon>unclassified sequences</taxon>
        <taxon>metagenomes</taxon>
        <taxon>organismal metagenomes</taxon>
    </lineage>
</organism>
<dbReference type="GO" id="GO:0019693">
    <property type="term" value="P:ribose phosphate metabolic process"/>
    <property type="evidence" value="ECO:0007669"/>
    <property type="project" value="TreeGrafter"/>
</dbReference>
<evidence type="ECO:0000259" key="3">
    <source>
        <dbReference type="PROSITE" id="PS51462"/>
    </source>
</evidence>
<dbReference type="PROSITE" id="PS51462">
    <property type="entry name" value="NUDIX"/>
    <property type="match status" value="1"/>
</dbReference>
<evidence type="ECO:0000256" key="2">
    <source>
        <dbReference type="ARBA" id="ARBA00022801"/>
    </source>
</evidence>
<comment type="cofactor">
    <cofactor evidence="1">
        <name>Mg(2+)</name>
        <dbReference type="ChEBI" id="CHEBI:18420"/>
    </cofactor>
</comment>
<dbReference type="EMBL" id="AMCI01001073">
    <property type="protein sequence ID" value="EJX06739.1"/>
    <property type="molecule type" value="Genomic_DNA"/>
</dbReference>
<keyword evidence="2 4" id="KW-0378">Hydrolase</keyword>
<dbReference type="Gene3D" id="3.90.79.10">
    <property type="entry name" value="Nucleoside Triphosphate Pyrophosphohydrolase"/>
    <property type="match status" value="1"/>
</dbReference>
<feature type="domain" description="Nudix hydrolase" evidence="3">
    <location>
        <begin position="44"/>
        <end position="173"/>
    </location>
</feature>
<dbReference type="SUPFAM" id="SSF55811">
    <property type="entry name" value="Nudix"/>
    <property type="match status" value="1"/>
</dbReference>
<dbReference type="AlphaFoldDB" id="J9GI02"/>
<dbReference type="CDD" id="cd03424">
    <property type="entry name" value="NUDIX_ADPRase_Nudt5_UGPPase_Nudt14"/>
    <property type="match status" value="1"/>
</dbReference>